<sequence length="593" mass="65492">MNALLLRRHWVAGALALFIAILIALPPLWGKIRSGVSLNDPVNIRIADEFFYFARIRDVFDGYPLSGNPYTWEGKADPPGQPVFLGEYLTAEAIRLMGLDVVAGNVVLDAILPAAAVLLTYACFLVLTSRRLFAILGTAVLFLFAFPTDFARTVSPQTNFLFWLSEFLILHALLTRDPAPPRRRALILAAAVNFGLLFYIYPYYWMFYAAFFAIAAVGALAMGDGVRARAIGWVAGGGVIVALPYFWMLARAAMRPEYTETLRRIGMIETHFPSGAAIIVPAALLLGLAAVLLWRGVLRWEQRMAFLVAGALAAVVSVNQHLLTGRNFEFSSHFYMLALFWFSLFGAYLAGGLAKERTGWSRSLSAAAGALAIALVGYAIASAVPPQYMSARAELRRYLPLFKWLNANTAQDSVIYAPDEISNLAPIYTANNVFFSSWSRVTLMSDREVLDRAALSAYGKPVDAEGSVKEVFGTQYLNIALHTRQENKVRRLLGLEPKPAVMAPPEALAAIRQRWAEVRARDLYVQLQPYRVDYVVFDRARADSLKPPPGEKLYDQGDFAVWRLHPAPAASPGSSGAGKSDNLKIRWEPSFTP</sequence>
<dbReference type="Proteomes" id="UP000704960">
    <property type="component" value="Unassembled WGS sequence"/>
</dbReference>
<protein>
    <submittedName>
        <fullName evidence="3">Uncharacterized protein</fullName>
    </submittedName>
</protein>
<feature type="transmembrane region" description="Helical" evidence="2">
    <location>
        <begin position="207"/>
        <end position="223"/>
    </location>
</feature>
<feature type="transmembrane region" description="Helical" evidence="2">
    <location>
        <begin position="270"/>
        <end position="293"/>
    </location>
</feature>
<proteinExistence type="predicted"/>
<dbReference type="AlphaFoldDB" id="A0A932YW02"/>
<feature type="region of interest" description="Disordered" evidence="1">
    <location>
        <begin position="569"/>
        <end position="593"/>
    </location>
</feature>
<evidence type="ECO:0000256" key="2">
    <source>
        <dbReference type="SAM" id="Phobius"/>
    </source>
</evidence>
<keyword evidence="2" id="KW-1133">Transmembrane helix</keyword>
<organism evidence="3 4">
    <name type="scientific">Candidatus Sungiibacteriota bacterium</name>
    <dbReference type="NCBI Taxonomy" id="2750080"/>
    <lineage>
        <taxon>Bacteria</taxon>
        <taxon>Candidatus Sungiibacteriota</taxon>
    </lineage>
</organism>
<evidence type="ECO:0000256" key="1">
    <source>
        <dbReference type="SAM" id="MobiDB-lite"/>
    </source>
</evidence>
<feature type="transmembrane region" description="Helical" evidence="2">
    <location>
        <begin position="132"/>
        <end position="148"/>
    </location>
</feature>
<comment type="caution">
    <text evidence="3">The sequence shown here is derived from an EMBL/GenBank/DDBJ whole genome shotgun (WGS) entry which is preliminary data.</text>
</comment>
<accession>A0A932YW02</accession>
<evidence type="ECO:0000313" key="4">
    <source>
        <dbReference type="Proteomes" id="UP000704960"/>
    </source>
</evidence>
<dbReference type="EMBL" id="JACQMJ010000008">
    <property type="protein sequence ID" value="MBI4132363.1"/>
    <property type="molecule type" value="Genomic_DNA"/>
</dbReference>
<feature type="transmembrane region" description="Helical" evidence="2">
    <location>
        <begin position="334"/>
        <end position="354"/>
    </location>
</feature>
<evidence type="ECO:0000313" key="3">
    <source>
        <dbReference type="EMBL" id="MBI4132363.1"/>
    </source>
</evidence>
<keyword evidence="2" id="KW-0812">Transmembrane</keyword>
<reference evidence="3" key="1">
    <citation type="submission" date="2020-07" db="EMBL/GenBank/DDBJ databases">
        <title>Huge and variable diversity of episymbiotic CPR bacteria and DPANN archaea in groundwater ecosystems.</title>
        <authorList>
            <person name="He C.Y."/>
            <person name="Keren R."/>
            <person name="Whittaker M."/>
            <person name="Farag I.F."/>
            <person name="Doudna J."/>
            <person name="Cate J.H.D."/>
            <person name="Banfield J.F."/>
        </authorList>
    </citation>
    <scope>NUCLEOTIDE SEQUENCE</scope>
    <source>
        <strain evidence="3">NC_groundwater_1226_Ag_S-0.1um_59_124</strain>
    </source>
</reference>
<feature type="transmembrane region" description="Helical" evidence="2">
    <location>
        <begin position="106"/>
        <end position="127"/>
    </location>
</feature>
<feature type="transmembrane region" description="Helical" evidence="2">
    <location>
        <begin position="305"/>
        <end position="322"/>
    </location>
</feature>
<keyword evidence="2" id="KW-0472">Membrane</keyword>
<gene>
    <name evidence="3" type="ORF">HY474_01890</name>
</gene>
<feature type="transmembrane region" description="Helical" evidence="2">
    <location>
        <begin position="366"/>
        <end position="384"/>
    </location>
</feature>
<feature type="compositionally biased region" description="Low complexity" evidence="1">
    <location>
        <begin position="569"/>
        <end position="578"/>
    </location>
</feature>
<feature type="transmembrane region" description="Helical" evidence="2">
    <location>
        <begin position="230"/>
        <end position="250"/>
    </location>
</feature>
<name>A0A932YW02_9BACT</name>